<organism evidence="1 2">
    <name type="scientific">Paraburkholderia bannensis</name>
    <dbReference type="NCBI Taxonomy" id="765414"/>
    <lineage>
        <taxon>Bacteria</taxon>
        <taxon>Pseudomonadati</taxon>
        <taxon>Pseudomonadota</taxon>
        <taxon>Betaproteobacteria</taxon>
        <taxon>Burkholderiales</taxon>
        <taxon>Burkholderiaceae</taxon>
        <taxon>Paraburkholderia</taxon>
    </lineage>
</organism>
<gene>
    <name evidence="1" type="ORF">F4827_000341</name>
</gene>
<dbReference type="AlphaFoldDB" id="A0A7W9TSG4"/>
<reference evidence="1 2" key="1">
    <citation type="submission" date="2020-08" db="EMBL/GenBank/DDBJ databases">
        <title>Above-ground endophytic microbial communities from plants in different locations in the United States.</title>
        <authorList>
            <person name="Frank C."/>
        </authorList>
    </citation>
    <scope>NUCLEOTIDE SEQUENCE [LARGE SCALE GENOMIC DNA]</scope>
    <source>
        <strain evidence="1 2">WP4_2_2</strain>
    </source>
</reference>
<accession>A0A7W9TSG4</accession>
<dbReference type="EMBL" id="JACHBW010000001">
    <property type="protein sequence ID" value="MBB6100537.1"/>
    <property type="molecule type" value="Genomic_DNA"/>
</dbReference>
<protein>
    <submittedName>
        <fullName evidence="1">Transposase-like protein</fullName>
    </submittedName>
</protein>
<keyword evidence="2" id="KW-1185">Reference proteome</keyword>
<name>A0A7W9TSG4_9BURK</name>
<evidence type="ECO:0000313" key="2">
    <source>
        <dbReference type="Proteomes" id="UP000571554"/>
    </source>
</evidence>
<comment type="caution">
    <text evidence="1">The sequence shown here is derived from an EMBL/GenBank/DDBJ whole genome shotgun (WGS) entry which is preliminary data.</text>
</comment>
<dbReference type="RefSeq" id="WP_183720420.1">
    <property type="nucleotide sequence ID" value="NZ_JACHBW010000001.1"/>
</dbReference>
<dbReference type="Gene3D" id="1.10.10.60">
    <property type="entry name" value="Homeodomain-like"/>
    <property type="match status" value="1"/>
</dbReference>
<proteinExistence type="predicted"/>
<sequence>MGKRLPPVAWAEIGRRYVAGGATAKSLAREYGVSASSIYKRSAAGDWPAPDGRSQQSELLDLNNLVERLEQVASRFETGFSVECSRER</sequence>
<evidence type="ECO:0000313" key="1">
    <source>
        <dbReference type="EMBL" id="MBB6100537.1"/>
    </source>
</evidence>
<dbReference type="Proteomes" id="UP000571554">
    <property type="component" value="Unassembled WGS sequence"/>
</dbReference>